<dbReference type="AlphaFoldDB" id="A0A699JNI8"/>
<evidence type="ECO:0000313" key="2">
    <source>
        <dbReference type="EMBL" id="GFA45150.1"/>
    </source>
</evidence>
<feature type="compositionally biased region" description="Basic residues" evidence="1">
    <location>
        <begin position="91"/>
        <end position="102"/>
    </location>
</feature>
<reference evidence="2" key="1">
    <citation type="journal article" date="2019" name="Sci. Rep.">
        <title>Draft genome of Tanacetum cinerariifolium, the natural source of mosquito coil.</title>
        <authorList>
            <person name="Yamashiro T."/>
            <person name="Shiraishi A."/>
            <person name="Satake H."/>
            <person name="Nakayama K."/>
        </authorList>
    </citation>
    <scope>NUCLEOTIDE SEQUENCE</scope>
</reference>
<feature type="compositionally biased region" description="Low complexity" evidence="1">
    <location>
        <begin position="280"/>
        <end position="289"/>
    </location>
</feature>
<protein>
    <recommendedName>
        <fullName evidence="3">Glutathione S-transferase T3-like</fullName>
    </recommendedName>
</protein>
<proteinExistence type="predicted"/>
<name>A0A699JNI8_TANCI</name>
<dbReference type="PANTHER" id="PTHR45023:SF4">
    <property type="entry name" value="GLYCINE-RICH PROTEIN-RELATED"/>
    <property type="match status" value="1"/>
</dbReference>
<dbReference type="PANTHER" id="PTHR45023">
    <property type="match status" value="1"/>
</dbReference>
<accession>A0A699JNI8</accession>
<feature type="region of interest" description="Disordered" evidence="1">
    <location>
        <begin position="253"/>
        <end position="289"/>
    </location>
</feature>
<comment type="caution">
    <text evidence="2">The sequence shown here is derived from an EMBL/GenBank/DDBJ whole genome shotgun (WGS) entry which is preliminary data.</text>
</comment>
<feature type="compositionally biased region" description="Low complexity" evidence="1">
    <location>
        <begin position="32"/>
        <end position="48"/>
    </location>
</feature>
<feature type="region of interest" description="Disordered" evidence="1">
    <location>
        <begin position="1"/>
        <end position="48"/>
    </location>
</feature>
<organism evidence="2">
    <name type="scientific">Tanacetum cinerariifolium</name>
    <name type="common">Dalmatian daisy</name>
    <name type="synonym">Chrysanthemum cinerariifolium</name>
    <dbReference type="NCBI Taxonomy" id="118510"/>
    <lineage>
        <taxon>Eukaryota</taxon>
        <taxon>Viridiplantae</taxon>
        <taxon>Streptophyta</taxon>
        <taxon>Embryophyta</taxon>
        <taxon>Tracheophyta</taxon>
        <taxon>Spermatophyta</taxon>
        <taxon>Magnoliopsida</taxon>
        <taxon>eudicotyledons</taxon>
        <taxon>Gunneridae</taxon>
        <taxon>Pentapetalae</taxon>
        <taxon>asterids</taxon>
        <taxon>campanulids</taxon>
        <taxon>Asterales</taxon>
        <taxon>Asteraceae</taxon>
        <taxon>Asteroideae</taxon>
        <taxon>Anthemideae</taxon>
        <taxon>Anthemidinae</taxon>
        <taxon>Tanacetum</taxon>
    </lineage>
</organism>
<feature type="compositionally biased region" description="Polar residues" evidence="1">
    <location>
        <begin position="7"/>
        <end position="31"/>
    </location>
</feature>
<evidence type="ECO:0000256" key="1">
    <source>
        <dbReference type="SAM" id="MobiDB-lite"/>
    </source>
</evidence>
<gene>
    <name evidence="2" type="ORF">Tci_617122</name>
</gene>
<feature type="compositionally biased region" description="Basic and acidic residues" evidence="1">
    <location>
        <begin position="255"/>
        <end position="269"/>
    </location>
</feature>
<evidence type="ECO:0008006" key="3">
    <source>
        <dbReference type="Google" id="ProtNLM"/>
    </source>
</evidence>
<feature type="compositionally biased region" description="Polar residues" evidence="1">
    <location>
        <begin position="66"/>
        <end position="88"/>
    </location>
</feature>
<sequence length="367" mass="42677">MNLLNEGCSTNPPAQNQPFSGYSSQYASMTPEQFQQHQQEQQQEQQQAFFRWRQSRVLNREFQDLQQNPPSFNSETFQSLTQPQQVNSPKKGCRKKTKSKKGKNVEEEPQKPVATGRWLPVEEELLATCYVAVSEDNNVGRSQKHETFWYRVWNEFNSKNFQKRTKDMLTGKWHTMNANFQKFNVAYKWAKHLGKSGENEVDLMKRAQNIYRDEHKGVSFSKEDAWAILKFHPKWDAPEQVDLTGDVSGATQEDLFGHDAQPRPADKPRPAIKTKSDAMASTGGSSASTQFRELMEQELHLKREATERAFKAQVKKDRTLMQLEELRFLATSTKDLDDDDAYWIKKQKRLIKNKMRNDLGDEDDKDE</sequence>
<feature type="region of interest" description="Disordered" evidence="1">
    <location>
        <begin position="66"/>
        <end position="113"/>
    </location>
</feature>
<dbReference type="EMBL" id="BKCJ010426403">
    <property type="protein sequence ID" value="GFA45150.1"/>
    <property type="molecule type" value="Genomic_DNA"/>
</dbReference>